<evidence type="ECO:0000256" key="7">
    <source>
        <dbReference type="ARBA" id="ARBA00023146"/>
    </source>
</evidence>
<dbReference type="Gene3D" id="2.40.50.140">
    <property type="entry name" value="Nucleic acid-binding proteins"/>
    <property type="match status" value="1"/>
</dbReference>
<dbReference type="EMBL" id="CP063133">
    <property type="protein sequence ID" value="QOU18947.1"/>
    <property type="molecule type" value="Genomic_DNA"/>
</dbReference>
<dbReference type="GO" id="GO:0005739">
    <property type="term" value="C:mitochondrion"/>
    <property type="evidence" value="ECO:0007669"/>
    <property type="project" value="TreeGrafter"/>
</dbReference>
<dbReference type="RefSeq" id="XP_041135440.1">
    <property type="nucleotide sequence ID" value="XM_041282664.1"/>
</dbReference>
<organism evidence="9 10">
    <name type="scientific">Dekkera bruxellensis</name>
    <name type="common">Brettanomyces custersii</name>
    <dbReference type="NCBI Taxonomy" id="5007"/>
    <lineage>
        <taxon>Eukaryota</taxon>
        <taxon>Fungi</taxon>
        <taxon>Dikarya</taxon>
        <taxon>Ascomycota</taxon>
        <taxon>Saccharomycotina</taxon>
        <taxon>Pichiomycetes</taxon>
        <taxon>Pichiales</taxon>
        <taxon>Pichiaceae</taxon>
        <taxon>Brettanomyces</taxon>
    </lineage>
</organism>
<dbReference type="GO" id="GO:0006421">
    <property type="term" value="P:asparaginyl-tRNA aminoacylation"/>
    <property type="evidence" value="ECO:0007669"/>
    <property type="project" value="InterPro"/>
</dbReference>
<evidence type="ECO:0000259" key="8">
    <source>
        <dbReference type="PROSITE" id="PS50862"/>
    </source>
</evidence>
<dbReference type="InterPro" id="IPR045864">
    <property type="entry name" value="aa-tRNA-synth_II/BPL/LPL"/>
</dbReference>
<dbReference type="Pfam" id="PF00152">
    <property type="entry name" value="tRNA-synt_2"/>
    <property type="match status" value="1"/>
</dbReference>
<evidence type="ECO:0000256" key="2">
    <source>
        <dbReference type="ARBA" id="ARBA00012816"/>
    </source>
</evidence>
<dbReference type="GO" id="GO:0005524">
    <property type="term" value="F:ATP binding"/>
    <property type="evidence" value="ECO:0007669"/>
    <property type="project" value="UniProtKB-KW"/>
</dbReference>
<dbReference type="KEGG" id="bbrx:BRETT_004168"/>
<keyword evidence="6" id="KW-0648">Protein biosynthesis</keyword>
<sequence>MLAHQATFYFQFAPRCAALRSFSSVVKQISPLQKCIKEIYQSPPHVDSKIEIKGWVSGVRSSKNVAFVDMVDGTTQKDVKCIIRPPSLLPDGVKVGVSLSVNGVWSEGKGKQKYELQLNKSKNEDAKIDIIGGVEDLYPLLKKKHTEQFLRTIPEYRWRQPDAAAILRFRSKVEKSFVNFFDSQDFTKTHPPITTSSDCEGAGEMFKIDAASNNPKEATFFGKETYLTVSTQLHLEVLCAALSRVWTLTPCFRAEKSDTNRHLSEFWMLEAEMAFANHVSQLTDFSELMIKNVVHKLLSDEDGMGSNLLETASKEDADAMKKRWQMLLQQDKWASITYTQAIKILREAYETGKADFRYKPTWGESLKSEHEKWLAGKYFKNPVFVTDYPLDQKAFYMKINEPDGYLKDLPPTVACYDMLVPDIGELIGGSVREESYEKLNFEIQRRNMNPKPLDWYLAQRKNGTVPHGGFGMGF</sequence>
<comment type="similarity">
    <text evidence="1">Belongs to the class-II aminoacyl-tRNA synthetase family.</text>
</comment>
<dbReference type="InterPro" id="IPR004365">
    <property type="entry name" value="NA-bd_OB_tRNA"/>
</dbReference>
<dbReference type="PANTHER" id="PTHR22594">
    <property type="entry name" value="ASPARTYL/LYSYL-TRNA SYNTHETASE"/>
    <property type="match status" value="1"/>
</dbReference>
<evidence type="ECO:0000313" key="9">
    <source>
        <dbReference type="EMBL" id="QOU18947.1"/>
    </source>
</evidence>
<name>A0A871QZ21_DEKBR</name>
<dbReference type="AlphaFoldDB" id="A0A871QZ21"/>
<evidence type="ECO:0000256" key="3">
    <source>
        <dbReference type="ARBA" id="ARBA00022598"/>
    </source>
</evidence>
<protein>
    <recommendedName>
        <fullName evidence="2">asparagine--tRNA ligase</fullName>
        <ecNumber evidence="2">6.1.1.22</ecNumber>
    </recommendedName>
</protein>
<dbReference type="NCBIfam" id="TIGR00457">
    <property type="entry name" value="asnS"/>
    <property type="match status" value="1"/>
</dbReference>
<dbReference type="PROSITE" id="PS50862">
    <property type="entry name" value="AA_TRNA_LIGASE_II"/>
    <property type="match status" value="1"/>
</dbReference>
<keyword evidence="3" id="KW-0436">Ligase</keyword>
<dbReference type="InterPro" id="IPR004522">
    <property type="entry name" value="Asn-tRNA-ligase"/>
</dbReference>
<keyword evidence="7" id="KW-0030">Aminoacyl-tRNA synthetase</keyword>
<dbReference type="SUPFAM" id="SSF55681">
    <property type="entry name" value="Class II aaRS and biotin synthetases"/>
    <property type="match status" value="1"/>
</dbReference>
<evidence type="ECO:0000256" key="6">
    <source>
        <dbReference type="ARBA" id="ARBA00022917"/>
    </source>
</evidence>
<dbReference type="CDD" id="cd04318">
    <property type="entry name" value="EcAsnRS_like_N"/>
    <property type="match status" value="1"/>
</dbReference>
<proteinExistence type="inferred from homology"/>
<dbReference type="Pfam" id="PF01336">
    <property type="entry name" value="tRNA_anti-codon"/>
    <property type="match status" value="1"/>
</dbReference>
<dbReference type="GeneID" id="64576091"/>
<dbReference type="InterPro" id="IPR012340">
    <property type="entry name" value="NA-bd_OB-fold"/>
</dbReference>
<dbReference type="SUPFAM" id="SSF50249">
    <property type="entry name" value="Nucleic acid-binding proteins"/>
    <property type="match status" value="1"/>
</dbReference>
<reference evidence="9" key="2">
    <citation type="journal article" name="BMC Genomics">
        <title>New genome assemblies reveal patterns of domestication and adaptation across Brettanomyces (Dekkera) species.</title>
        <authorList>
            <person name="Roach M.J."/>
            <person name="Borneman A.R."/>
        </authorList>
    </citation>
    <scope>NUCLEOTIDE SEQUENCE</scope>
    <source>
        <strain evidence="9">UCD 2041</strain>
    </source>
</reference>
<evidence type="ECO:0000313" key="10">
    <source>
        <dbReference type="Proteomes" id="UP000663131"/>
    </source>
</evidence>
<evidence type="ECO:0000256" key="4">
    <source>
        <dbReference type="ARBA" id="ARBA00022741"/>
    </source>
</evidence>
<dbReference type="PRINTS" id="PR01042">
    <property type="entry name" value="TRNASYNTHASP"/>
</dbReference>
<keyword evidence="4" id="KW-0547">Nucleotide-binding</keyword>
<accession>A0A871QZ21</accession>
<dbReference type="InterPro" id="IPR006195">
    <property type="entry name" value="aa-tRNA-synth_II"/>
</dbReference>
<dbReference type="GO" id="GO:0003676">
    <property type="term" value="F:nucleic acid binding"/>
    <property type="evidence" value="ECO:0007669"/>
    <property type="project" value="InterPro"/>
</dbReference>
<dbReference type="EC" id="6.1.1.22" evidence="2"/>
<feature type="domain" description="Aminoacyl-transfer RNA synthetases class-II family profile" evidence="8">
    <location>
        <begin position="167"/>
        <end position="474"/>
    </location>
</feature>
<dbReference type="OrthoDB" id="43906at2759"/>
<reference evidence="9" key="1">
    <citation type="submission" date="2020-10" db="EMBL/GenBank/DDBJ databases">
        <authorList>
            <person name="Palmer J.M."/>
        </authorList>
    </citation>
    <scope>NUCLEOTIDE SEQUENCE</scope>
    <source>
        <strain evidence="9">UCD 2041</strain>
    </source>
</reference>
<gene>
    <name evidence="9" type="ORF">BRETT_004168</name>
</gene>
<dbReference type="PANTHER" id="PTHR22594:SF34">
    <property type="entry name" value="ASPARAGINE--TRNA LIGASE, MITOCHONDRIAL-RELATED"/>
    <property type="match status" value="1"/>
</dbReference>
<evidence type="ECO:0000256" key="5">
    <source>
        <dbReference type="ARBA" id="ARBA00022840"/>
    </source>
</evidence>
<dbReference type="Proteomes" id="UP000663131">
    <property type="component" value="Chromosome 5"/>
</dbReference>
<evidence type="ECO:0000256" key="1">
    <source>
        <dbReference type="ARBA" id="ARBA00008226"/>
    </source>
</evidence>
<dbReference type="InterPro" id="IPR002312">
    <property type="entry name" value="Asp/Asn-tRNA-synth_IIb"/>
</dbReference>
<keyword evidence="5" id="KW-0067">ATP-binding</keyword>
<dbReference type="GO" id="GO:0004816">
    <property type="term" value="F:asparagine-tRNA ligase activity"/>
    <property type="evidence" value="ECO:0007669"/>
    <property type="project" value="UniProtKB-EC"/>
</dbReference>
<dbReference type="Gene3D" id="3.30.930.10">
    <property type="entry name" value="Bira Bifunctional Protein, Domain 2"/>
    <property type="match status" value="1"/>
</dbReference>
<dbReference type="InterPro" id="IPR004364">
    <property type="entry name" value="Aa-tRNA-synt_II"/>
</dbReference>